<gene>
    <name evidence="1" type="ORF">FM071_04990</name>
</gene>
<organism evidence="1 2">
    <name type="scientific">Sulfurimonas paralvinellae</name>
    <dbReference type="NCBI Taxonomy" id="317658"/>
    <lineage>
        <taxon>Bacteria</taxon>
        <taxon>Pseudomonadati</taxon>
        <taxon>Campylobacterota</taxon>
        <taxon>Epsilonproteobacteria</taxon>
        <taxon>Campylobacterales</taxon>
        <taxon>Sulfurimonadaceae</taxon>
        <taxon>Sulfurimonas</taxon>
    </lineage>
</organism>
<dbReference type="GO" id="GO:0009055">
    <property type="term" value="F:electron transfer activity"/>
    <property type="evidence" value="ECO:0007669"/>
    <property type="project" value="InterPro"/>
</dbReference>
<accession>A0A7M1BD10</accession>
<dbReference type="KEGG" id="spal:FM071_04990"/>
<sequence>MKQKKIIAKSNNLTIIPKLKSCLACHGQNWSRAALGKSKIVRNMSQKDIYQALKGYKNGTYGGPMKGVMKGQVVRYSDTELEQISQAITAWQ</sequence>
<dbReference type="Gene3D" id="1.10.760.10">
    <property type="entry name" value="Cytochrome c-like domain"/>
    <property type="match status" value="1"/>
</dbReference>
<dbReference type="EMBL" id="CP041406">
    <property type="protein sequence ID" value="QOP46718.1"/>
    <property type="molecule type" value="Genomic_DNA"/>
</dbReference>
<dbReference type="GO" id="GO:0020037">
    <property type="term" value="F:heme binding"/>
    <property type="evidence" value="ECO:0007669"/>
    <property type="project" value="InterPro"/>
</dbReference>
<protein>
    <submittedName>
        <fullName evidence="1">Cytochrome C</fullName>
    </submittedName>
</protein>
<keyword evidence="2" id="KW-1185">Reference proteome</keyword>
<proteinExistence type="predicted"/>
<dbReference type="Proteomes" id="UP000593580">
    <property type="component" value="Chromosome"/>
</dbReference>
<evidence type="ECO:0000313" key="2">
    <source>
        <dbReference type="Proteomes" id="UP000593580"/>
    </source>
</evidence>
<dbReference type="InterPro" id="IPR036909">
    <property type="entry name" value="Cyt_c-like_dom_sf"/>
</dbReference>
<reference evidence="1 2" key="1">
    <citation type="submission" date="2019-07" db="EMBL/GenBank/DDBJ databases">
        <title>Sulfurimonas paralvinellae sp. nov., a novel mesophilic, hydrogen- and sulfur-oxidizing chemolithoautotroph within the Epsilonproteo- bacteria isolated from a deep-sea hydrothermal vent polychaete nest, reclassification of Thiomicrospira denitrificans as Sulfurimonas denitrificans comb. nov. and emended description of the genus Sulfurimonas.</title>
        <authorList>
            <person name="Wang S."/>
            <person name="Jiang L."/>
            <person name="Shao Z."/>
        </authorList>
    </citation>
    <scope>NUCLEOTIDE SEQUENCE [LARGE SCALE GENOMIC DNA]</scope>
    <source>
        <strain evidence="1 2">GO25</strain>
    </source>
</reference>
<evidence type="ECO:0000313" key="1">
    <source>
        <dbReference type="EMBL" id="QOP46718.1"/>
    </source>
</evidence>
<dbReference type="AlphaFoldDB" id="A0A7M1BD10"/>
<name>A0A7M1BD10_9BACT</name>
<dbReference type="SUPFAM" id="SSF46626">
    <property type="entry name" value="Cytochrome c"/>
    <property type="match status" value="1"/>
</dbReference>